<dbReference type="OrthoDB" id="5866763at2759"/>
<evidence type="ECO:0000313" key="3">
    <source>
        <dbReference type="EMBL" id="KAF1755639.1"/>
    </source>
</evidence>
<dbReference type="EMBL" id="DS268584">
    <property type="protein sequence ID" value="EFO91910.1"/>
    <property type="molecule type" value="Genomic_DNA"/>
</dbReference>
<evidence type="ECO:0000313" key="4">
    <source>
        <dbReference type="Proteomes" id="UP000008281"/>
    </source>
</evidence>
<keyword evidence="1" id="KW-0732">Signal</keyword>
<dbReference type="GeneID" id="9812669"/>
<organism evidence="4">
    <name type="scientific">Caenorhabditis remanei</name>
    <name type="common">Caenorhabditis vulgaris</name>
    <dbReference type="NCBI Taxonomy" id="31234"/>
    <lineage>
        <taxon>Eukaryota</taxon>
        <taxon>Metazoa</taxon>
        <taxon>Ecdysozoa</taxon>
        <taxon>Nematoda</taxon>
        <taxon>Chromadorea</taxon>
        <taxon>Rhabditida</taxon>
        <taxon>Rhabditina</taxon>
        <taxon>Rhabditomorpha</taxon>
        <taxon>Rhabditoidea</taxon>
        <taxon>Rhabditidae</taxon>
        <taxon>Peloderinae</taxon>
        <taxon>Caenorhabditis</taxon>
    </lineage>
</organism>
<sequence>MRIVAFSLVAFLALISSSDGAKIATKILEEMDKSLESKDHEEFLKMHADDFHFTFCDSVGKSREDLKKILEKDPNMSSAVKSKHFQKGPLVREDNVWQFKYDEYLLLKNNELYRTEGIINFLPGPKIQSAKEKCPVKVF</sequence>
<name>E3NBB2_CAERE</name>
<dbReference type="FunCoup" id="E3NBB2">
    <property type="interactions" value="545"/>
</dbReference>
<dbReference type="KEGG" id="crq:GCK72_012089"/>
<dbReference type="AlphaFoldDB" id="E3NBB2"/>
<dbReference type="HOGENOM" id="CLU_1846992_0_0_1"/>
<feature type="chain" id="PRO_5015090136" evidence="1">
    <location>
        <begin position="21"/>
        <end position="139"/>
    </location>
</feature>
<gene>
    <name evidence="2" type="ORF">CRE_12267</name>
    <name evidence="3" type="ORF">GCK72_012089</name>
</gene>
<dbReference type="EMBL" id="WUAV01000004">
    <property type="protein sequence ID" value="KAF1755639.1"/>
    <property type="molecule type" value="Genomic_DNA"/>
</dbReference>
<accession>E3NBB2</accession>
<keyword evidence="4" id="KW-1185">Reference proteome</keyword>
<evidence type="ECO:0000313" key="2">
    <source>
        <dbReference type="EMBL" id="EFO91910.1"/>
    </source>
</evidence>
<protein>
    <submittedName>
        <fullName evidence="2">Uncharacterized protein</fullName>
    </submittedName>
</protein>
<reference evidence="2" key="1">
    <citation type="submission" date="2007-07" db="EMBL/GenBank/DDBJ databases">
        <title>PCAP assembly of the Caenorhabditis remanei genome.</title>
        <authorList>
            <consortium name="The Caenorhabditis remanei Sequencing Consortium"/>
            <person name="Wilson R.K."/>
        </authorList>
    </citation>
    <scope>NUCLEOTIDE SEQUENCE [LARGE SCALE GENOMIC DNA]</scope>
    <source>
        <strain evidence="2">PB4641</strain>
    </source>
</reference>
<feature type="signal peptide" evidence="1">
    <location>
        <begin position="1"/>
        <end position="20"/>
    </location>
</feature>
<dbReference type="Proteomes" id="UP000008281">
    <property type="component" value="Unassembled WGS sequence"/>
</dbReference>
<dbReference type="RefSeq" id="XP_003094312.1">
    <property type="nucleotide sequence ID" value="XM_003094264.1"/>
</dbReference>
<evidence type="ECO:0000256" key="1">
    <source>
        <dbReference type="SAM" id="SignalP"/>
    </source>
</evidence>
<dbReference type="eggNOG" id="ENOG502TICN">
    <property type="taxonomic scope" value="Eukaryota"/>
</dbReference>
<evidence type="ECO:0000313" key="5">
    <source>
        <dbReference type="Proteomes" id="UP000483820"/>
    </source>
</evidence>
<dbReference type="CTD" id="9812669"/>
<reference evidence="3 5" key="2">
    <citation type="submission" date="2019-12" db="EMBL/GenBank/DDBJ databases">
        <title>Chromosome-level assembly of the Caenorhabditis remanei genome.</title>
        <authorList>
            <person name="Teterina A.A."/>
            <person name="Willis J.H."/>
            <person name="Phillips P.C."/>
        </authorList>
    </citation>
    <scope>NUCLEOTIDE SEQUENCE [LARGE SCALE GENOMIC DNA]</scope>
    <source>
        <strain evidence="3 5">PX506</strain>
        <tissue evidence="3">Whole organism</tissue>
    </source>
</reference>
<proteinExistence type="predicted"/>
<dbReference type="Proteomes" id="UP000483820">
    <property type="component" value="Chromosome IV"/>
</dbReference>